<proteinExistence type="predicted"/>
<name>A0A7S6WQG0_9SPIR</name>
<reference evidence="2 3" key="1">
    <citation type="submission" date="2020-09" db="EMBL/GenBank/DDBJ databases">
        <title>Characterization of Treponema spp. from bovine digital dermatitis in Korea.</title>
        <authorList>
            <person name="Espiritu H.M."/>
            <person name="Cho Y.I."/>
            <person name="Mamuad L."/>
        </authorList>
    </citation>
    <scope>NUCLEOTIDE SEQUENCE [LARGE SCALE GENOMIC DNA]</scope>
    <source>
        <strain evidence="2 3">KS1</strain>
    </source>
</reference>
<protein>
    <submittedName>
        <fullName evidence="2">Uncharacterized protein</fullName>
    </submittedName>
</protein>
<organism evidence="2 3">
    <name type="scientific">Treponema pedis</name>
    <dbReference type="NCBI Taxonomy" id="409322"/>
    <lineage>
        <taxon>Bacteria</taxon>
        <taxon>Pseudomonadati</taxon>
        <taxon>Spirochaetota</taxon>
        <taxon>Spirochaetia</taxon>
        <taxon>Spirochaetales</taxon>
        <taxon>Treponemataceae</taxon>
        <taxon>Treponema</taxon>
    </lineage>
</organism>
<accession>A0A7S6WQG0</accession>
<evidence type="ECO:0000313" key="3">
    <source>
        <dbReference type="Proteomes" id="UP000593915"/>
    </source>
</evidence>
<gene>
    <name evidence="2" type="ORF">IFE08_03455</name>
</gene>
<sequence>MKTVRKRRITEILIFLAIVMCSLVVFNPIYKLLENRLVSIRNQVISNIEKEFGIIIKYGGMSPSFFRKILVRDVTIYDAQAGDKIAYFSVIHFNYRISELIKRNPAAVISSVGIYDGTVDFNTSKNRALWEKISGGKTDGSEFVIEEDKLKSVLHEDLRETERIPFIKRIEYAISRFQNNIETTDIILRNILINYSTENLKSGLYISDGKINVLKEKTEFNLNSKLQYNNFTVKNFSDFKTAINISGSFYQKNLSASSIINFSDIKSGNISVPKISVFASYLNNVVSVTTLQDIHPIDIKGSWNVLRNSGTLNIECKDLQPIAIAFPNEDGSILGSLKNSEVTGFLNLNLSGKKEFTWNTKLNIFLPSFKLNGGNTGRADIAVEALGDDNLIQINSFSAKGENINAFLSGSYKINEILPDFKLNIAKLKLPSMQPLSLQLNAASAAKSIFINIPKIAFGEAEVNNIRTVFERKKNKTDFYFNFNDKSGRFNLDGTLTHTGKNGEDKILGYLELHGAVDSIEVKNIYYASAAALGNSVNRNGAAENFIEQLKLTSEFYISSDFKNFSYNVIQTILASGAEDGFYALFSLNGNESSVEVNGIDLSFNKLNLKGSLNSSFGNGGLIFDSLLTLNDISYKASGLYENNTLNIYGDYGLNISVFKNENKNLAGNFLVKEFPMPFLNSVFSADLLFEYVNAKDWNFTCNFAKLEHLKSDISKQDENFEFEIAGAVTPKEAFFHTVKAGRKKSQLEGTVSFNLLPDSGDGLKKYFANVFISDTDKKEKIVLDSLFSFADKVYFDGKCIIENISLNRFFADQKKENKVNAEFLFLGSPETLSLKADLKELNYNLNGKPLIGNFTALLDDKQIIIEDTSFAWDIHKADKIAAEIKPEEGRGVFSFNYFLDKKGGETKASFYFDFNSPVFSNGESDKGLIAKLKALTSNYNVNMKISDWVIGGNQGKEPVTASLVREPNITAIYAGEGEKIYGFKTDDGLVSFNIDESLPIHLNIDGTFTEELINLNCSNIFIDMPTVMNYIPKNEIIKFYTGEITGSFDIKGTQKDPLFYGKLNGSKITCSSPKYSPDTYGEASVPITLDGTALTVPYTIVPGKAGRLWAEVTSEFIGWIPYYTVIKCGTVEDDMGILKTKNLAFHSDGKAKCDIVISINPEHINLEGSAYFDNGYFFVPFSELYKIEELYSGRGPSFSMVLNLNLGKKSEFRFPSTEFPFLRAIAYTEKPLKLIVDPNGVIFEIEGSAKIRTGEIFYIKRNFFVKEGNIAFVKSPTGTEPVISLVAEIRDKLPTGDPVTISLTAKDQYLDLERFNPTITTSPPMSDTERMMLIGQLAIGNANNSNVLKEALSSASDVFAQMGLLKKAEAGIRDFFHLDVLSMRTLVLQNVILGNLFKSSSDAPLTIGNYFDNTSVYIGKYFGSAIYADAMLHLSYYDPLAARKDNVRRSVYGNLLFQPEIGLEMNTPFFLLRWHIAPTRPDTIFVPDTGLTLSWKFFY</sequence>
<evidence type="ECO:0000256" key="1">
    <source>
        <dbReference type="SAM" id="Phobius"/>
    </source>
</evidence>
<evidence type="ECO:0000313" key="2">
    <source>
        <dbReference type="EMBL" id="QOW61458.1"/>
    </source>
</evidence>
<keyword evidence="1" id="KW-0472">Membrane</keyword>
<keyword evidence="1" id="KW-0812">Transmembrane</keyword>
<feature type="transmembrane region" description="Helical" evidence="1">
    <location>
        <begin position="12"/>
        <end position="30"/>
    </location>
</feature>
<dbReference type="EMBL" id="CP061839">
    <property type="protein sequence ID" value="QOW61458.1"/>
    <property type="molecule type" value="Genomic_DNA"/>
</dbReference>
<keyword evidence="1" id="KW-1133">Transmembrane helix</keyword>
<dbReference type="RefSeq" id="WP_194076944.1">
    <property type="nucleotide sequence ID" value="NZ_CP061839.1"/>
</dbReference>
<dbReference type="Proteomes" id="UP000593915">
    <property type="component" value="Chromosome"/>
</dbReference>